<dbReference type="OrthoDB" id="4062651at2759"/>
<dbReference type="InterPro" id="IPR000719">
    <property type="entry name" value="Prot_kinase_dom"/>
</dbReference>
<evidence type="ECO:0000256" key="5">
    <source>
        <dbReference type="ARBA" id="ARBA00022741"/>
    </source>
</evidence>
<dbReference type="GO" id="GO:0005524">
    <property type="term" value="F:ATP binding"/>
    <property type="evidence" value="ECO:0007669"/>
    <property type="project" value="UniProtKB-UniRule"/>
</dbReference>
<keyword evidence="5 9" id="KW-0547">Nucleotide-binding</keyword>
<dbReference type="CDD" id="cd14066">
    <property type="entry name" value="STKc_IRAK"/>
    <property type="match status" value="1"/>
</dbReference>
<dbReference type="Gene3D" id="3.30.200.20">
    <property type="entry name" value="Phosphorylase Kinase, domain 1"/>
    <property type="match status" value="1"/>
</dbReference>
<dbReference type="EMBL" id="KZ452027">
    <property type="protein sequence ID" value="PKA50249.1"/>
    <property type="molecule type" value="Genomic_DNA"/>
</dbReference>
<dbReference type="STRING" id="1088818.A0A2I0A3Y3"/>
<proteinExistence type="inferred from homology"/>
<dbReference type="FunFam" id="1.10.510.10:FF:000146">
    <property type="entry name" value="LRR receptor-like serine/threonine-protein kinase IOS1"/>
    <property type="match status" value="1"/>
</dbReference>
<dbReference type="SUPFAM" id="SSF56112">
    <property type="entry name" value="Protein kinase-like (PK-like)"/>
    <property type="match status" value="1"/>
</dbReference>
<evidence type="ECO:0000259" key="11">
    <source>
        <dbReference type="PROSITE" id="PS50011"/>
    </source>
</evidence>
<dbReference type="SMART" id="SM00220">
    <property type="entry name" value="S_TKc"/>
    <property type="match status" value="1"/>
</dbReference>
<keyword evidence="8" id="KW-0675">Receptor</keyword>
<dbReference type="PROSITE" id="PS00107">
    <property type="entry name" value="PROTEIN_KINASE_ATP"/>
    <property type="match status" value="1"/>
</dbReference>
<organism evidence="12 13">
    <name type="scientific">Apostasia shenzhenica</name>
    <dbReference type="NCBI Taxonomy" id="1088818"/>
    <lineage>
        <taxon>Eukaryota</taxon>
        <taxon>Viridiplantae</taxon>
        <taxon>Streptophyta</taxon>
        <taxon>Embryophyta</taxon>
        <taxon>Tracheophyta</taxon>
        <taxon>Spermatophyta</taxon>
        <taxon>Magnoliopsida</taxon>
        <taxon>Liliopsida</taxon>
        <taxon>Asparagales</taxon>
        <taxon>Orchidaceae</taxon>
        <taxon>Apostasioideae</taxon>
        <taxon>Apostasia</taxon>
    </lineage>
</organism>
<dbReference type="PANTHER" id="PTHR47989:SF7">
    <property type="entry name" value="PROTEIN KINASE DOMAIN-CONTAINING PROTEIN"/>
    <property type="match status" value="1"/>
</dbReference>
<dbReference type="AlphaFoldDB" id="A0A2I0A3Y3"/>
<evidence type="ECO:0000256" key="10">
    <source>
        <dbReference type="RuleBase" id="RU000304"/>
    </source>
</evidence>
<evidence type="ECO:0000256" key="3">
    <source>
        <dbReference type="ARBA" id="ARBA00022553"/>
    </source>
</evidence>
<keyword evidence="13" id="KW-1185">Reference proteome</keyword>
<dbReference type="InterPro" id="IPR008271">
    <property type="entry name" value="Ser/Thr_kinase_AS"/>
</dbReference>
<evidence type="ECO:0000256" key="2">
    <source>
        <dbReference type="ARBA" id="ARBA00022527"/>
    </source>
</evidence>
<dbReference type="InterPro" id="IPR017441">
    <property type="entry name" value="Protein_kinase_ATP_BS"/>
</dbReference>
<dbReference type="Pfam" id="PF00069">
    <property type="entry name" value="Pkinase"/>
    <property type="match status" value="1"/>
</dbReference>
<feature type="domain" description="Protein kinase" evidence="11">
    <location>
        <begin position="51"/>
        <end position="334"/>
    </location>
</feature>
<dbReference type="Proteomes" id="UP000236161">
    <property type="component" value="Unassembled WGS sequence"/>
</dbReference>
<dbReference type="FunFam" id="3.30.200.20:FF:000406">
    <property type="entry name" value="PTI1-like tyrosine-protein kinase At3g15890"/>
    <property type="match status" value="1"/>
</dbReference>
<dbReference type="GO" id="GO:0016020">
    <property type="term" value="C:membrane"/>
    <property type="evidence" value="ECO:0007669"/>
    <property type="project" value="UniProtKB-SubCell"/>
</dbReference>
<dbReference type="Gene3D" id="1.10.510.10">
    <property type="entry name" value="Transferase(Phosphotransferase) domain 1"/>
    <property type="match status" value="1"/>
</dbReference>
<reference evidence="12 13" key="1">
    <citation type="journal article" date="2017" name="Nature">
        <title>The Apostasia genome and the evolution of orchids.</title>
        <authorList>
            <person name="Zhang G.Q."/>
            <person name="Liu K.W."/>
            <person name="Li Z."/>
            <person name="Lohaus R."/>
            <person name="Hsiao Y.Y."/>
            <person name="Niu S.C."/>
            <person name="Wang J.Y."/>
            <person name="Lin Y.C."/>
            <person name="Xu Q."/>
            <person name="Chen L.J."/>
            <person name="Yoshida K."/>
            <person name="Fujiwara S."/>
            <person name="Wang Z.W."/>
            <person name="Zhang Y.Q."/>
            <person name="Mitsuda N."/>
            <person name="Wang M."/>
            <person name="Liu G.H."/>
            <person name="Pecoraro L."/>
            <person name="Huang H.X."/>
            <person name="Xiao X.J."/>
            <person name="Lin M."/>
            <person name="Wu X.Y."/>
            <person name="Wu W.L."/>
            <person name="Chen Y.Y."/>
            <person name="Chang S.B."/>
            <person name="Sakamoto S."/>
            <person name="Ohme-Takagi M."/>
            <person name="Yagi M."/>
            <person name="Zeng S.J."/>
            <person name="Shen C.Y."/>
            <person name="Yeh C.M."/>
            <person name="Luo Y.B."/>
            <person name="Tsai W.C."/>
            <person name="Van de Peer Y."/>
            <person name="Liu Z.J."/>
        </authorList>
    </citation>
    <scope>NUCLEOTIDE SEQUENCE [LARGE SCALE GENOMIC DNA]</scope>
    <source>
        <strain evidence="13">cv. Shenzhen</strain>
        <tissue evidence="12">Stem</tissue>
    </source>
</reference>
<name>A0A2I0A3Y3_9ASPA</name>
<comment type="subcellular location">
    <subcellularLocation>
        <location evidence="1">Membrane</location>
        <topology evidence="1">Single-pass membrane protein</topology>
    </subcellularLocation>
</comment>
<dbReference type="InterPro" id="IPR011009">
    <property type="entry name" value="Kinase-like_dom_sf"/>
</dbReference>
<evidence type="ECO:0000256" key="7">
    <source>
        <dbReference type="ARBA" id="ARBA00022840"/>
    </source>
</evidence>
<dbReference type="PROSITE" id="PS50011">
    <property type="entry name" value="PROTEIN_KINASE_DOM"/>
    <property type="match status" value="1"/>
</dbReference>
<keyword evidence="6 12" id="KW-0418">Kinase</keyword>
<feature type="binding site" evidence="9">
    <location>
        <position position="79"/>
    </location>
    <ligand>
        <name>ATP</name>
        <dbReference type="ChEBI" id="CHEBI:30616"/>
    </ligand>
</feature>
<accession>A0A2I0A3Y3</accession>
<evidence type="ECO:0000256" key="1">
    <source>
        <dbReference type="ARBA" id="ARBA00004167"/>
    </source>
</evidence>
<dbReference type="PANTHER" id="PTHR47989">
    <property type="entry name" value="OS01G0750732 PROTEIN"/>
    <property type="match status" value="1"/>
</dbReference>
<keyword evidence="4 12" id="KW-0808">Transferase</keyword>
<keyword evidence="2 10" id="KW-0723">Serine/threonine-protein kinase</keyword>
<dbReference type="PROSITE" id="PS00108">
    <property type="entry name" value="PROTEIN_KINASE_ST"/>
    <property type="match status" value="1"/>
</dbReference>
<sequence>MKIDKYCCVSRKEHEDSSPCPSRSSTTSIPAEQYPWEIFTLKELLRATNNFHIKNKLGEGGFGTVYWGRTAGGGEIAVKRLKLMTEKAEMEFAVEVEVLGRVRHKNLLGLRGYHASGAERLIVYEYMPNRSLLCHLHSRFSGADHRPLDWRRRMRIALESAAGISYLHHEISPRIIHRDIKASNILLDAKFRPKVADFGFAKLVPDGVSHFTTRVKGTFGYLAPEYAMWGRVSSGCDVYSFGILLLELVSGRRPLEKIAGQTREILHWAMPLVERGRWDQLADPRLSGRVDLAQLRSVVITAVRCTEGCPERRPAMREVVEMLLAGIVTRRPAVQKEVVKPERLEGKGEKEKLMSGDDQPSDQYYCIRGNMDMEMMR</sequence>
<dbReference type="GO" id="GO:0004674">
    <property type="term" value="F:protein serine/threonine kinase activity"/>
    <property type="evidence" value="ECO:0007669"/>
    <property type="project" value="UniProtKB-KW"/>
</dbReference>
<evidence type="ECO:0000313" key="12">
    <source>
        <dbReference type="EMBL" id="PKA50249.1"/>
    </source>
</evidence>
<evidence type="ECO:0000256" key="9">
    <source>
        <dbReference type="PROSITE-ProRule" id="PRU10141"/>
    </source>
</evidence>
<evidence type="ECO:0000256" key="6">
    <source>
        <dbReference type="ARBA" id="ARBA00022777"/>
    </source>
</evidence>
<evidence type="ECO:0000256" key="8">
    <source>
        <dbReference type="ARBA" id="ARBA00023170"/>
    </source>
</evidence>
<dbReference type="EC" id="2.7.11.1" evidence="12"/>
<comment type="similarity">
    <text evidence="10">Belongs to the protein kinase superfamily.</text>
</comment>
<protein>
    <submittedName>
        <fullName evidence="12">PTI1-like tyrosine-protein kinase</fullName>
        <ecNumber evidence="12">2.7.11.1</ecNumber>
    </submittedName>
</protein>
<keyword evidence="7 9" id="KW-0067">ATP-binding</keyword>
<gene>
    <name evidence="12" type="ORF">AXF42_Ash017843</name>
</gene>
<evidence type="ECO:0000313" key="13">
    <source>
        <dbReference type="Proteomes" id="UP000236161"/>
    </source>
</evidence>
<evidence type="ECO:0000256" key="4">
    <source>
        <dbReference type="ARBA" id="ARBA00022679"/>
    </source>
</evidence>
<keyword evidence="3" id="KW-0597">Phosphoprotein</keyword>